<proteinExistence type="predicted"/>
<dbReference type="AlphaFoldDB" id="A0A2X1PKG7"/>
<dbReference type="GO" id="GO:0016829">
    <property type="term" value="F:lyase activity"/>
    <property type="evidence" value="ECO:0007669"/>
    <property type="project" value="UniProtKB-KW"/>
</dbReference>
<dbReference type="Proteomes" id="UP000249936">
    <property type="component" value="Unassembled WGS sequence"/>
</dbReference>
<name>A0A2X1PKG7_HAEIF</name>
<accession>A0A2X1PKG7</accession>
<sequence length="118" mass="13416">MQTLCFDRKNQAGIVPQQVIPERLHIKNDKLERNLQNLAALLPLNKVEEVRLVFLKHFFDAEHLVGKVAQLLRNYPDVALKIIRVHSKGVRDEAGLSAYIPSVEETNGLICLCASMWN</sequence>
<dbReference type="EMBL" id="UASK01000005">
    <property type="protein sequence ID" value="SPX41558.1"/>
    <property type="molecule type" value="Genomic_DNA"/>
</dbReference>
<evidence type="ECO:0000313" key="1">
    <source>
        <dbReference type="EMBL" id="SPX41558.1"/>
    </source>
</evidence>
<gene>
    <name evidence="1" type="ORF">NCTC11872_01167</name>
</gene>
<keyword evidence="1" id="KW-0456">Lyase</keyword>
<reference evidence="1 2" key="1">
    <citation type="submission" date="2018-06" db="EMBL/GenBank/DDBJ databases">
        <authorList>
            <consortium name="Pathogen Informatics"/>
            <person name="Doyle S."/>
        </authorList>
    </citation>
    <scope>NUCLEOTIDE SEQUENCE [LARGE SCALE GENOMIC DNA]</scope>
    <source>
        <strain evidence="1 2">NCTC11872</strain>
    </source>
</reference>
<evidence type="ECO:0000313" key="2">
    <source>
        <dbReference type="Proteomes" id="UP000249936"/>
    </source>
</evidence>
<protein>
    <submittedName>
        <fullName evidence="1">Pyruvate-formate lyase-activating enzyme</fullName>
    </submittedName>
</protein>
<organism evidence="1 2">
    <name type="scientific">Haemophilus influenzae</name>
    <dbReference type="NCBI Taxonomy" id="727"/>
    <lineage>
        <taxon>Bacteria</taxon>
        <taxon>Pseudomonadati</taxon>
        <taxon>Pseudomonadota</taxon>
        <taxon>Gammaproteobacteria</taxon>
        <taxon>Pasteurellales</taxon>
        <taxon>Pasteurellaceae</taxon>
        <taxon>Haemophilus</taxon>
    </lineage>
</organism>
<keyword evidence="1" id="KW-0670">Pyruvate</keyword>